<keyword evidence="3" id="KW-1185">Reference proteome</keyword>
<evidence type="ECO:0000313" key="2">
    <source>
        <dbReference type="EMBL" id="AXI10192.1"/>
    </source>
</evidence>
<dbReference type="InterPro" id="IPR016181">
    <property type="entry name" value="Acyl_CoA_acyltransferase"/>
</dbReference>
<keyword evidence="2" id="KW-0808">Transferase</keyword>
<dbReference type="GO" id="GO:0005737">
    <property type="term" value="C:cytoplasm"/>
    <property type="evidence" value="ECO:0007669"/>
    <property type="project" value="TreeGrafter"/>
</dbReference>
<dbReference type="OrthoDB" id="9811523at2"/>
<evidence type="ECO:0000313" key="3">
    <source>
        <dbReference type="Proteomes" id="UP000253908"/>
    </source>
</evidence>
<evidence type="ECO:0000259" key="1">
    <source>
        <dbReference type="PROSITE" id="PS51186"/>
    </source>
</evidence>
<dbReference type="InterPro" id="IPR051531">
    <property type="entry name" value="N-acetyltransferase"/>
</dbReference>
<protein>
    <submittedName>
        <fullName evidence="2">N-acetyltransferase</fullName>
    </submittedName>
</protein>
<dbReference type="InterPro" id="IPR000182">
    <property type="entry name" value="GNAT_dom"/>
</dbReference>
<dbReference type="PANTHER" id="PTHR43792:SF9">
    <property type="entry name" value="RIBOSOMAL-PROTEIN-ALANINE ACETYLTRANSFERASE"/>
    <property type="match status" value="1"/>
</dbReference>
<dbReference type="PANTHER" id="PTHR43792">
    <property type="entry name" value="GNAT FAMILY, PUTATIVE (AFU_ORTHOLOGUE AFUA_3G00765)-RELATED-RELATED"/>
    <property type="match status" value="1"/>
</dbReference>
<dbReference type="PROSITE" id="PS51186">
    <property type="entry name" value="GNAT"/>
    <property type="match status" value="1"/>
</dbReference>
<name>A0A345PJL2_9BACI</name>
<dbReference type="AlphaFoldDB" id="A0A345PJL2"/>
<dbReference type="RefSeq" id="WP_114917479.1">
    <property type="nucleotide sequence ID" value="NZ_CP024848.1"/>
</dbReference>
<dbReference type="Gene3D" id="3.40.630.30">
    <property type="match status" value="1"/>
</dbReference>
<organism evidence="2 3">
    <name type="scientific">Oceanobacillus zhaokaii</name>
    <dbReference type="NCBI Taxonomy" id="2052660"/>
    <lineage>
        <taxon>Bacteria</taxon>
        <taxon>Bacillati</taxon>
        <taxon>Bacillota</taxon>
        <taxon>Bacilli</taxon>
        <taxon>Bacillales</taxon>
        <taxon>Bacillaceae</taxon>
        <taxon>Oceanobacillus</taxon>
    </lineage>
</organism>
<dbReference type="KEGG" id="ocn:CUC15_15185"/>
<accession>A0A345PJL2</accession>
<dbReference type="Pfam" id="PF13302">
    <property type="entry name" value="Acetyltransf_3"/>
    <property type="match status" value="1"/>
</dbReference>
<dbReference type="SUPFAM" id="SSF55729">
    <property type="entry name" value="Acyl-CoA N-acyltransferases (Nat)"/>
    <property type="match status" value="1"/>
</dbReference>
<dbReference type="Proteomes" id="UP000253908">
    <property type="component" value="Chromosome"/>
</dbReference>
<dbReference type="EMBL" id="CP024848">
    <property type="protein sequence ID" value="AXI10192.1"/>
    <property type="molecule type" value="Genomic_DNA"/>
</dbReference>
<dbReference type="GO" id="GO:0008999">
    <property type="term" value="F:protein-N-terminal-alanine acetyltransferase activity"/>
    <property type="evidence" value="ECO:0007669"/>
    <property type="project" value="TreeGrafter"/>
</dbReference>
<feature type="domain" description="N-acetyltransferase" evidence="1">
    <location>
        <begin position="16"/>
        <end position="180"/>
    </location>
</feature>
<reference evidence="3" key="1">
    <citation type="submission" date="2017-11" db="EMBL/GenBank/DDBJ databases">
        <authorList>
            <person name="Zhu W."/>
        </authorList>
    </citation>
    <scope>NUCLEOTIDE SEQUENCE [LARGE SCALE GENOMIC DNA]</scope>
    <source>
        <strain evidence="3">160</strain>
    </source>
</reference>
<sequence length="187" mass="21548">MTKNLVPFPIIETNRLVLRKIEKSDANSIFNYLSDKKVMKYYGLAPFETINDALSEIAWYQTIFDNKDGIRWGITLKGNDEVIGSCGFLNMVREHFRTEIGYELNSSYWGKGIASEALQAVVSYGFENFNLERIEALIEPPNIPSLKLVEKLGFIREGLLRNYEFTGGKFDDLYMYSLLKQDFAKLK</sequence>
<gene>
    <name evidence="2" type="ORF">CUC15_15185</name>
</gene>
<proteinExistence type="predicted"/>